<name>A0A644TFE2_9ZZZZ</name>
<protein>
    <submittedName>
        <fullName evidence="1">Uncharacterized protein</fullName>
    </submittedName>
</protein>
<evidence type="ECO:0000313" key="1">
    <source>
        <dbReference type="EMBL" id="MPL64521.1"/>
    </source>
</evidence>
<dbReference type="EMBL" id="VSSQ01000025">
    <property type="protein sequence ID" value="MPL64521.1"/>
    <property type="molecule type" value="Genomic_DNA"/>
</dbReference>
<reference evidence="1" key="1">
    <citation type="submission" date="2019-08" db="EMBL/GenBank/DDBJ databases">
        <authorList>
            <person name="Kucharzyk K."/>
            <person name="Murdoch R.W."/>
            <person name="Higgins S."/>
            <person name="Loffler F."/>
        </authorList>
    </citation>
    <scope>NUCLEOTIDE SEQUENCE</scope>
</reference>
<proteinExistence type="predicted"/>
<sequence length="141" mass="15250">MIMWNAELTKRLSCTEKEKAALPTLVTGLLDLADRLRAGGIKSLIGAESGKDQDILAYGLRMISEGLSLETLEEVLAIYLATSTLSGYEFLVQCIYVEALLSIAAGDSRDLLLRKLAPYCGAEKAFALLKAQEPDLPAELS</sequence>
<accession>A0A644TFE2</accession>
<gene>
    <name evidence="1" type="ORF">SDC9_10176</name>
</gene>
<dbReference type="AlphaFoldDB" id="A0A644TFE2"/>
<organism evidence="1">
    <name type="scientific">bioreactor metagenome</name>
    <dbReference type="NCBI Taxonomy" id="1076179"/>
    <lineage>
        <taxon>unclassified sequences</taxon>
        <taxon>metagenomes</taxon>
        <taxon>ecological metagenomes</taxon>
    </lineage>
</organism>
<comment type="caution">
    <text evidence="1">The sequence shown here is derived from an EMBL/GenBank/DDBJ whole genome shotgun (WGS) entry which is preliminary data.</text>
</comment>